<dbReference type="GO" id="GO:0005975">
    <property type="term" value="P:carbohydrate metabolic process"/>
    <property type="evidence" value="ECO:0007669"/>
    <property type="project" value="InterPro"/>
</dbReference>
<feature type="signal peptide" evidence="1">
    <location>
        <begin position="1"/>
        <end position="22"/>
    </location>
</feature>
<dbReference type="InterPro" id="IPR013320">
    <property type="entry name" value="ConA-like_dom_sf"/>
</dbReference>
<evidence type="ECO:0000259" key="2">
    <source>
        <dbReference type="PROSITE" id="PS51762"/>
    </source>
</evidence>
<dbReference type="Gene3D" id="2.60.120.200">
    <property type="match status" value="1"/>
</dbReference>
<dbReference type="PANTHER" id="PTHR38121:SF5">
    <property type="entry name" value="GH16 DOMAIN-CONTAINING PROTEIN"/>
    <property type="match status" value="1"/>
</dbReference>
<keyword evidence="1" id="KW-0732">Signal</keyword>
<comment type="caution">
    <text evidence="3">The sequence shown here is derived from an EMBL/GenBank/DDBJ whole genome shotgun (WGS) entry which is preliminary data.</text>
</comment>
<dbReference type="PROSITE" id="PS51762">
    <property type="entry name" value="GH16_2"/>
    <property type="match status" value="1"/>
</dbReference>
<dbReference type="Proteomes" id="UP000297777">
    <property type="component" value="Unassembled WGS sequence"/>
</dbReference>
<proteinExistence type="predicted"/>
<name>A0A4Z1F4Q4_9HELO</name>
<feature type="chain" id="PRO_5021335814" description="GH16 domain-containing protein" evidence="1">
    <location>
        <begin position="23"/>
        <end position="385"/>
    </location>
</feature>
<dbReference type="OrthoDB" id="25131at2759"/>
<dbReference type="CDD" id="cd00413">
    <property type="entry name" value="Glyco_hydrolase_16"/>
    <property type="match status" value="1"/>
</dbReference>
<reference evidence="3 4" key="1">
    <citation type="submission" date="2017-12" db="EMBL/GenBank/DDBJ databases">
        <title>Comparative genomics of Botrytis spp.</title>
        <authorList>
            <person name="Valero-Jimenez C.A."/>
            <person name="Tapia P."/>
            <person name="Veloso J."/>
            <person name="Silva-Moreno E."/>
            <person name="Staats M."/>
            <person name="Valdes J.H."/>
            <person name="Van Kan J.A.L."/>
        </authorList>
    </citation>
    <scope>NUCLEOTIDE SEQUENCE [LARGE SCALE GENOMIC DNA]</scope>
    <source>
        <strain evidence="3 4">Bt9001</strain>
    </source>
</reference>
<keyword evidence="4" id="KW-1185">Reference proteome</keyword>
<protein>
    <recommendedName>
        <fullName evidence="2">GH16 domain-containing protein</fullName>
    </recommendedName>
</protein>
<gene>
    <name evidence="3" type="ORF">BTUL_0014g00880</name>
</gene>
<dbReference type="InterPro" id="IPR000757">
    <property type="entry name" value="Beta-glucanase-like"/>
</dbReference>
<dbReference type="AlphaFoldDB" id="A0A4Z1F4Q4"/>
<dbReference type="PANTHER" id="PTHR38121">
    <property type="entry name" value="GH16 DOMAIN-CONTAINING PROTEIN"/>
    <property type="match status" value="1"/>
</dbReference>
<dbReference type="EMBL" id="PQXH01000014">
    <property type="protein sequence ID" value="TGO17892.1"/>
    <property type="molecule type" value="Genomic_DNA"/>
</dbReference>
<evidence type="ECO:0000313" key="3">
    <source>
        <dbReference type="EMBL" id="TGO17892.1"/>
    </source>
</evidence>
<dbReference type="Pfam" id="PF00722">
    <property type="entry name" value="Glyco_hydro_16"/>
    <property type="match status" value="1"/>
</dbReference>
<dbReference type="GO" id="GO:0004553">
    <property type="term" value="F:hydrolase activity, hydrolyzing O-glycosyl compounds"/>
    <property type="evidence" value="ECO:0007669"/>
    <property type="project" value="InterPro"/>
</dbReference>
<feature type="domain" description="GH16" evidence="2">
    <location>
        <begin position="47"/>
        <end position="291"/>
    </location>
</feature>
<evidence type="ECO:0000313" key="4">
    <source>
        <dbReference type="Proteomes" id="UP000297777"/>
    </source>
</evidence>
<dbReference type="SUPFAM" id="SSF49899">
    <property type="entry name" value="Concanavalin A-like lectins/glucanases"/>
    <property type="match status" value="1"/>
</dbReference>
<sequence length="385" mass="41787">MRGLNMRFIIPIVLSFAGHAAADCECGYSSSIGGSVEPYIFTDLIESDFLHIPNITLDTDWKRQQFNMSAAAGRGPYGMNYSVEQVTSNPILNENSWSGDGEFGVDPGVQLTVSGGDPANGFVQTAEIDSAREDLLWGTYRAAMKLTLTPGTCAAFFWYFNDSQEIDMEFLSSQFNVDNNTFPVNLVLQSVQSVQAGYNAAGTGNYVVANLPFNPTIGYHEYRIDFIPGNVIFYADGQILAKMNSTAVPTSPGHMIITQWSNGNPLWSSGPPSHDAVIAVSYVKAYFNSSDPMREIGLTKRCQDPRAENAICAIPDQTSAPNPDGNNGNVSASTYFFSNQKNETNNQTVYKKSEATTAATAGPHGSISLFLLLCMIASSCYESPF</sequence>
<accession>A0A4Z1F4Q4</accession>
<organism evidence="3 4">
    <name type="scientific">Botrytis tulipae</name>
    <dbReference type="NCBI Taxonomy" id="87230"/>
    <lineage>
        <taxon>Eukaryota</taxon>
        <taxon>Fungi</taxon>
        <taxon>Dikarya</taxon>
        <taxon>Ascomycota</taxon>
        <taxon>Pezizomycotina</taxon>
        <taxon>Leotiomycetes</taxon>
        <taxon>Helotiales</taxon>
        <taxon>Sclerotiniaceae</taxon>
        <taxon>Botrytis</taxon>
    </lineage>
</organism>
<evidence type="ECO:0000256" key="1">
    <source>
        <dbReference type="SAM" id="SignalP"/>
    </source>
</evidence>